<feature type="compositionally biased region" description="Basic and acidic residues" evidence="1">
    <location>
        <begin position="202"/>
        <end position="213"/>
    </location>
</feature>
<keyword evidence="3" id="KW-1185">Reference proteome</keyword>
<evidence type="ECO:0000313" key="3">
    <source>
        <dbReference type="Proteomes" id="UP000467700"/>
    </source>
</evidence>
<proteinExistence type="predicted"/>
<dbReference type="OrthoDB" id="5424209at2759"/>
<feature type="compositionally biased region" description="Basic and acidic residues" evidence="1">
    <location>
        <begin position="248"/>
        <end position="257"/>
    </location>
</feature>
<gene>
    <name evidence="2" type="ORF">AAE3_LOCUS10978</name>
</gene>
<dbReference type="EMBL" id="CACVBS010000069">
    <property type="protein sequence ID" value="CAA7268712.1"/>
    <property type="molecule type" value="Genomic_DNA"/>
</dbReference>
<dbReference type="AlphaFoldDB" id="A0A8S0X6E0"/>
<protein>
    <submittedName>
        <fullName evidence="2">Uncharacterized protein</fullName>
    </submittedName>
</protein>
<sequence length="257" mass="28841">MPGHPQGNREAPTALKFDKPDIDTERSRFTDHYPDAFTDTYGTVIYKTGSAWPKREGGPDAQPYIREMRPVHGHPITSSWPEILRKAEAYLDGRQVEFTAITGFAFADAGDKTPFCPLLVTIVDDEPVHCGPQAPVPQSPRRQAYHVHTRPRRRALKTPYYDSKGSVRLYLRRRRKDSDGILALTAAHAARPPPMHRNTGLSRKDSDRHREDPEMVALGNKAYEDATTAIDSRIGTVQDINEEEAEDREGQGRSAEG</sequence>
<evidence type="ECO:0000256" key="1">
    <source>
        <dbReference type="SAM" id="MobiDB-lite"/>
    </source>
</evidence>
<dbReference type="Proteomes" id="UP000467700">
    <property type="component" value="Unassembled WGS sequence"/>
</dbReference>
<evidence type="ECO:0000313" key="2">
    <source>
        <dbReference type="EMBL" id="CAA7268712.1"/>
    </source>
</evidence>
<reference evidence="2 3" key="1">
    <citation type="submission" date="2020-01" db="EMBL/GenBank/DDBJ databases">
        <authorList>
            <person name="Gupta K D."/>
        </authorList>
    </citation>
    <scope>NUCLEOTIDE SEQUENCE [LARGE SCALE GENOMIC DNA]</scope>
</reference>
<feature type="region of interest" description="Disordered" evidence="1">
    <location>
        <begin position="186"/>
        <end position="257"/>
    </location>
</feature>
<comment type="caution">
    <text evidence="2">The sequence shown here is derived from an EMBL/GenBank/DDBJ whole genome shotgun (WGS) entry which is preliminary data.</text>
</comment>
<organism evidence="2 3">
    <name type="scientific">Cyclocybe aegerita</name>
    <name type="common">Black poplar mushroom</name>
    <name type="synonym">Agrocybe aegerita</name>
    <dbReference type="NCBI Taxonomy" id="1973307"/>
    <lineage>
        <taxon>Eukaryota</taxon>
        <taxon>Fungi</taxon>
        <taxon>Dikarya</taxon>
        <taxon>Basidiomycota</taxon>
        <taxon>Agaricomycotina</taxon>
        <taxon>Agaricomycetes</taxon>
        <taxon>Agaricomycetidae</taxon>
        <taxon>Agaricales</taxon>
        <taxon>Agaricineae</taxon>
        <taxon>Bolbitiaceae</taxon>
        <taxon>Cyclocybe</taxon>
    </lineage>
</organism>
<feature type="region of interest" description="Disordered" evidence="1">
    <location>
        <begin position="1"/>
        <end position="21"/>
    </location>
</feature>
<accession>A0A8S0X6E0</accession>
<name>A0A8S0X6E0_CYCAE</name>